<dbReference type="GO" id="GO:0016301">
    <property type="term" value="F:kinase activity"/>
    <property type="evidence" value="ECO:0007669"/>
    <property type="project" value="UniProtKB-KW"/>
</dbReference>
<keyword evidence="3" id="KW-0808">Transferase</keyword>
<dbReference type="EMBL" id="JAUMIS010000001">
    <property type="protein sequence ID" value="MDO3720417.1"/>
    <property type="molecule type" value="Genomic_DNA"/>
</dbReference>
<proteinExistence type="predicted"/>
<feature type="transmembrane region" description="Helical" evidence="2">
    <location>
        <begin position="12"/>
        <end position="30"/>
    </location>
</feature>
<organism evidence="3 4">
    <name type="scientific">Marinobacter suaedae</name>
    <dbReference type="NCBI Taxonomy" id="3057675"/>
    <lineage>
        <taxon>Bacteria</taxon>
        <taxon>Pseudomonadati</taxon>
        <taxon>Pseudomonadota</taxon>
        <taxon>Gammaproteobacteria</taxon>
        <taxon>Pseudomonadales</taxon>
        <taxon>Marinobacteraceae</taxon>
        <taxon>Marinobacter</taxon>
    </lineage>
</organism>
<evidence type="ECO:0000313" key="4">
    <source>
        <dbReference type="Proteomes" id="UP001168640"/>
    </source>
</evidence>
<keyword evidence="3" id="KW-0418">Kinase</keyword>
<name>A0ABT8VWQ1_9GAMM</name>
<keyword evidence="2" id="KW-0472">Membrane</keyword>
<keyword evidence="4" id="KW-1185">Reference proteome</keyword>
<protein>
    <submittedName>
        <fullName evidence="3">Kinase</fullName>
    </submittedName>
</protein>
<reference evidence="3" key="1">
    <citation type="submission" date="2023-07" db="EMBL/GenBank/DDBJ databases">
        <title>Marinobacter sp. chi1 genome sequencing and assembly.</title>
        <authorList>
            <person name="Park S."/>
        </authorList>
    </citation>
    <scope>NUCLEOTIDE SEQUENCE</scope>
    <source>
        <strain evidence="3">Chi1</strain>
    </source>
</reference>
<evidence type="ECO:0000313" key="3">
    <source>
        <dbReference type="EMBL" id="MDO3720417.1"/>
    </source>
</evidence>
<gene>
    <name evidence="3" type="ORF">QVZ43_01715</name>
</gene>
<sequence>MPEQEAQYTVRSLILTAVVSIVVTVLVLEASGRIDHSDNKDHVPVGTFEAIHVNPDQPFRMSHKASELHATCENGYLAIAADVDPSFRGILVDHKNRGVRCYRPSPTAPSVPDATESAEPADNE</sequence>
<comment type="caution">
    <text evidence="3">The sequence shown here is derived from an EMBL/GenBank/DDBJ whole genome shotgun (WGS) entry which is preliminary data.</text>
</comment>
<accession>A0ABT8VWQ1</accession>
<feature type="region of interest" description="Disordered" evidence="1">
    <location>
        <begin position="102"/>
        <end position="124"/>
    </location>
</feature>
<dbReference type="RefSeq" id="WP_302908626.1">
    <property type="nucleotide sequence ID" value="NZ_JAUMIS010000001.1"/>
</dbReference>
<evidence type="ECO:0000256" key="1">
    <source>
        <dbReference type="SAM" id="MobiDB-lite"/>
    </source>
</evidence>
<evidence type="ECO:0000256" key="2">
    <source>
        <dbReference type="SAM" id="Phobius"/>
    </source>
</evidence>
<keyword evidence="2" id="KW-0812">Transmembrane</keyword>
<dbReference type="Proteomes" id="UP001168640">
    <property type="component" value="Unassembled WGS sequence"/>
</dbReference>
<keyword evidence="2" id="KW-1133">Transmembrane helix</keyword>